<evidence type="ECO:0000313" key="1">
    <source>
        <dbReference type="EMBL" id="MCR2807718.1"/>
    </source>
</evidence>
<evidence type="ECO:0000313" key="2">
    <source>
        <dbReference type="Proteomes" id="UP001141950"/>
    </source>
</evidence>
<proteinExistence type="predicted"/>
<keyword evidence="2" id="KW-1185">Reference proteome</keyword>
<protein>
    <recommendedName>
        <fullName evidence="3">Zorya protein ZorC EH domain-containing protein</fullName>
    </recommendedName>
</protein>
<evidence type="ECO:0008006" key="3">
    <source>
        <dbReference type="Google" id="ProtNLM"/>
    </source>
</evidence>
<name>A0A9X2MTH4_9BACL</name>
<gene>
    <name evidence="1" type="ORF">NQZ67_27885</name>
</gene>
<organism evidence="1 2">
    <name type="scientific">Paenibacillus soyae</name>
    <dbReference type="NCBI Taxonomy" id="2969249"/>
    <lineage>
        <taxon>Bacteria</taxon>
        <taxon>Bacillati</taxon>
        <taxon>Bacillota</taxon>
        <taxon>Bacilli</taxon>
        <taxon>Bacillales</taxon>
        <taxon>Paenibacillaceae</taxon>
        <taxon>Paenibacillus</taxon>
    </lineage>
</organism>
<reference evidence="1" key="1">
    <citation type="submission" date="2022-08" db="EMBL/GenBank/DDBJ databases">
        <title>The genomic sequence of strain Paenibacillus sp. SCIV0701.</title>
        <authorList>
            <person name="Zhao H."/>
        </authorList>
    </citation>
    <scope>NUCLEOTIDE SEQUENCE</scope>
    <source>
        <strain evidence="1">SCIV0701</strain>
    </source>
</reference>
<dbReference type="Proteomes" id="UP001141950">
    <property type="component" value="Unassembled WGS sequence"/>
</dbReference>
<sequence>MDNNTYIFNFTFTPKKLVETRKSVQKRYEDIDLLTASQISGMRLPKLLELIRGTPETEIESLATQLKKTDIMVLLYQFPHQTESNETQKKINLLICHRYSSTIGNYVWGIFQHEFQNVFVQDLLRRCFAVDQFGFLDLSNSKLIDGMKAALINRSGINKGLVELLRGVTVKVEHVLKAVKIKADSPLENHVLYNMLLEGMHSDEMIRRDGEGFICQLLDRYPIHDYQQVMKVYLEARNHNQFHSNLLEQAIVRLHDPRERIADWEFLSEQAMQQVQRWLLEIELKKFFEGDVGQRFEYWKRYLHYIKDVIQLKGRNDPKVAFIYFENIVVVEFGNIGAAYFYHKAGFNKFILSKTTGTEFSSRSVTAKESLLKNMNYTKNGEPLYIHKLGHHGFFDTWTAKFTRHMQEYMDGYYDYAE</sequence>
<dbReference type="AlphaFoldDB" id="A0A9X2MTH4"/>
<comment type="caution">
    <text evidence="1">The sequence shown here is derived from an EMBL/GenBank/DDBJ whole genome shotgun (WGS) entry which is preliminary data.</text>
</comment>
<dbReference type="RefSeq" id="WP_257452459.1">
    <property type="nucleotide sequence ID" value="NZ_JANIPJ010000032.1"/>
</dbReference>
<accession>A0A9X2MTH4</accession>
<dbReference type="EMBL" id="JANIPJ010000032">
    <property type="protein sequence ID" value="MCR2807718.1"/>
    <property type="molecule type" value="Genomic_DNA"/>
</dbReference>